<comment type="similarity">
    <text evidence="2 11 12">Belongs to the complex I subunit 3 family.</text>
</comment>
<evidence type="ECO:0000256" key="7">
    <source>
        <dbReference type="ARBA" id="ARBA00022967"/>
    </source>
</evidence>
<dbReference type="InterPro" id="IPR023043">
    <property type="entry name" value="NAD(P)H_OxRDtase_bac/plastid"/>
</dbReference>
<dbReference type="Pfam" id="PF00507">
    <property type="entry name" value="Oxidored_q4"/>
    <property type="match status" value="1"/>
</dbReference>
<dbReference type="Gene3D" id="1.20.58.1610">
    <property type="entry name" value="NADH:ubiquinone/plastoquinone oxidoreductase, chain 3"/>
    <property type="match status" value="1"/>
</dbReference>
<keyword evidence="6 11" id="KW-0874">Quinone</keyword>
<comment type="function">
    <text evidence="11">NDH-1 shuttles electrons from NADH, via FMN and iron-sulfur (Fe-S) centers, to quinones in the respiratory chain. The immediate electron acceptor for the enzyme in this species is believed to be a menaquinone. Couples the redox reaction to proton translocation (for every two electrons transferred, four hydrogen ions are translocated across the cytoplasmic membrane), and thus conserves the redox energy in a proton gradient.</text>
</comment>
<comment type="caution">
    <text evidence="13">The sequence shown here is derived from an EMBL/GenBank/DDBJ whole genome shotgun (WGS) entry which is preliminary data.</text>
</comment>
<dbReference type="InterPro" id="IPR000440">
    <property type="entry name" value="NADH_UbQ/plastoQ_OxRdtase_su3"/>
</dbReference>
<name>A0A948TKB7_9BACT</name>
<keyword evidence="10 11" id="KW-0472">Membrane</keyword>
<comment type="subunit">
    <text evidence="11">NDH-1 is composed of 14 different subunits. Subunits NuoA, H, J, K, L, M, N constitute the membrane sector of the complex.</text>
</comment>
<proteinExistence type="inferred from homology"/>
<dbReference type="GO" id="GO:0048038">
    <property type="term" value="F:quinone binding"/>
    <property type="evidence" value="ECO:0007669"/>
    <property type="project" value="UniProtKB-KW"/>
</dbReference>
<dbReference type="InterPro" id="IPR038430">
    <property type="entry name" value="NDAH_ubi_oxred_su3_sf"/>
</dbReference>
<dbReference type="GO" id="GO:0005886">
    <property type="term" value="C:plasma membrane"/>
    <property type="evidence" value="ECO:0007669"/>
    <property type="project" value="UniProtKB-SubCell"/>
</dbReference>
<evidence type="ECO:0000256" key="5">
    <source>
        <dbReference type="ARBA" id="ARBA00022692"/>
    </source>
</evidence>
<dbReference type="AlphaFoldDB" id="A0A948TKB7"/>
<keyword evidence="4 11" id="KW-1003">Cell membrane</keyword>
<evidence type="ECO:0000256" key="12">
    <source>
        <dbReference type="RuleBase" id="RU003639"/>
    </source>
</evidence>
<dbReference type="PANTHER" id="PTHR11058:SF22">
    <property type="entry name" value="NADH-QUINONE OXIDOREDUCTASE SUBUNIT A"/>
    <property type="match status" value="1"/>
</dbReference>
<evidence type="ECO:0000256" key="10">
    <source>
        <dbReference type="ARBA" id="ARBA00023136"/>
    </source>
</evidence>
<comment type="subcellular location">
    <subcellularLocation>
        <location evidence="11 12">Cell membrane</location>
        <topology evidence="11 12">Multi-pass membrane protein</topology>
    </subcellularLocation>
    <subcellularLocation>
        <location evidence="1">Membrane</location>
        <topology evidence="1">Multi-pass membrane protein</topology>
    </subcellularLocation>
</comment>
<feature type="transmembrane region" description="Helical" evidence="11">
    <location>
        <begin position="57"/>
        <end position="79"/>
    </location>
</feature>
<dbReference type="GO" id="GO:0030964">
    <property type="term" value="C:NADH dehydrogenase complex"/>
    <property type="evidence" value="ECO:0007669"/>
    <property type="project" value="TreeGrafter"/>
</dbReference>
<reference evidence="13" key="1">
    <citation type="journal article" date="2021" name="PeerJ">
        <title>Extensive microbial diversity within the chicken gut microbiome revealed by metagenomics and culture.</title>
        <authorList>
            <person name="Gilroy R."/>
            <person name="Ravi A."/>
            <person name="Getino M."/>
            <person name="Pursley I."/>
            <person name="Horton D.L."/>
            <person name="Alikhan N.F."/>
            <person name="Baker D."/>
            <person name="Gharbi K."/>
            <person name="Hall N."/>
            <person name="Watson M."/>
            <person name="Adriaenssens E.M."/>
            <person name="Foster-Nyarko E."/>
            <person name="Jarju S."/>
            <person name="Secka A."/>
            <person name="Antonio M."/>
            <person name="Oren A."/>
            <person name="Chaudhuri R.R."/>
            <person name="La Ragione R."/>
            <person name="Hildebrand F."/>
            <person name="Pallen M.J."/>
        </authorList>
    </citation>
    <scope>NUCLEOTIDE SEQUENCE</scope>
    <source>
        <strain evidence="13">8470</strain>
    </source>
</reference>
<evidence type="ECO:0000256" key="3">
    <source>
        <dbReference type="ARBA" id="ARBA00022448"/>
    </source>
</evidence>
<sequence>MFFTFIVVVILTAVVLVTAAICIAKLLAPRSFNPQKGEPYECGIPTRGQSWIQFKAGYYLFAILFLMFDIETVFLFPWAAVAQKAGLVAVASVTVFLVILVLGLAYAWRKGALEWK</sequence>
<evidence type="ECO:0000256" key="4">
    <source>
        <dbReference type="ARBA" id="ARBA00022475"/>
    </source>
</evidence>
<keyword evidence="9 11" id="KW-0520">NAD</keyword>
<dbReference type="HAMAP" id="MF_01394">
    <property type="entry name" value="NDH1_NuoA"/>
    <property type="match status" value="1"/>
</dbReference>
<keyword evidence="5 11" id="KW-0812">Transmembrane</keyword>
<feature type="transmembrane region" description="Helical" evidence="11">
    <location>
        <begin position="6"/>
        <end position="28"/>
    </location>
</feature>
<evidence type="ECO:0000313" key="14">
    <source>
        <dbReference type="Proteomes" id="UP000784286"/>
    </source>
</evidence>
<dbReference type="GO" id="GO:0050136">
    <property type="term" value="F:NADH dehydrogenase (quinone) (non-electrogenic) activity"/>
    <property type="evidence" value="ECO:0007669"/>
    <property type="project" value="UniProtKB-UniRule"/>
</dbReference>
<reference evidence="13" key="2">
    <citation type="submission" date="2021-04" db="EMBL/GenBank/DDBJ databases">
        <authorList>
            <person name="Gilroy R."/>
        </authorList>
    </citation>
    <scope>NUCLEOTIDE SEQUENCE</scope>
    <source>
        <strain evidence="13">8470</strain>
    </source>
</reference>
<gene>
    <name evidence="11" type="primary">nuoA</name>
    <name evidence="13" type="ORF">H9928_00575</name>
</gene>
<dbReference type="PANTHER" id="PTHR11058">
    <property type="entry name" value="NADH-UBIQUINONE OXIDOREDUCTASE CHAIN 3"/>
    <property type="match status" value="1"/>
</dbReference>
<evidence type="ECO:0000256" key="6">
    <source>
        <dbReference type="ARBA" id="ARBA00022719"/>
    </source>
</evidence>
<evidence type="ECO:0000256" key="8">
    <source>
        <dbReference type="ARBA" id="ARBA00022989"/>
    </source>
</evidence>
<evidence type="ECO:0000256" key="1">
    <source>
        <dbReference type="ARBA" id="ARBA00004141"/>
    </source>
</evidence>
<keyword evidence="3 11" id="KW-0813">Transport</keyword>
<evidence type="ECO:0000313" key="13">
    <source>
        <dbReference type="EMBL" id="MBU3855053.1"/>
    </source>
</evidence>
<keyword evidence="7 11" id="KW-1278">Translocase</keyword>
<organism evidence="13 14">
    <name type="scientific">Candidatus Phocaeicola excrementipullorum</name>
    <dbReference type="NCBI Taxonomy" id="2838731"/>
    <lineage>
        <taxon>Bacteria</taxon>
        <taxon>Pseudomonadati</taxon>
        <taxon>Bacteroidota</taxon>
        <taxon>Bacteroidia</taxon>
        <taxon>Bacteroidales</taxon>
        <taxon>Bacteroidaceae</taxon>
        <taxon>Phocaeicola</taxon>
    </lineage>
</organism>
<evidence type="ECO:0000256" key="2">
    <source>
        <dbReference type="ARBA" id="ARBA00008472"/>
    </source>
</evidence>
<dbReference type="EMBL" id="JAHLFJ010000005">
    <property type="protein sequence ID" value="MBU3855053.1"/>
    <property type="molecule type" value="Genomic_DNA"/>
</dbReference>
<feature type="transmembrane region" description="Helical" evidence="11">
    <location>
        <begin position="85"/>
        <end position="108"/>
    </location>
</feature>
<dbReference type="EC" id="7.1.1.-" evidence="11"/>
<accession>A0A948TKB7</accession>
<protein>
    <recommendedName>
        <fullName evidence="11">NADH-quinone oxidoreductase subunit A</fullName>
        <ecNumber evidence="11">7.1.1.-</ecNumber>
    </recommendedName>
    <alternativeName>
        <fullName evidence="11">NADH dehydrogenase I subunit A</fullName>
    </alternativeName>
    <alternativeName>
        <fullName evidence="11">NDH-1 subunit A</fullName>
    </alternativeName>
    <alternativeName>
        <fullName evidence="11">NUO1</fullName>
    </alternativeName>
</protein>
<dbReference type="GO" id="GO:0008137">
    <property type="term" value="F:NADH dehydrogenase (ubiquinone) activity"/>
    <property type="evidence" value="ECO:0007669"/>
    <property type="project" value="InterPro"/>
</dbReference>
<comment type="catalytic activity">
    <reaction evidence="11 12">
        <text>a quinone + NADH + 5 H(+)(in) = a quinol + NAD(+) + 4 H(+)(out)</text>
        <dbReference type="Rhea" id="RHEA:57888"/>
        <dbReference type="ChEBI" id="CHEBI:15378"/>
        <dbReference type="ChEBI" id="CHEBI:24646"/>
        <dbReference type="ChEBI" id="CHEBI:57540"/>
        <dbReference type="ChEBI" id="CHEBI:57945"/>
        <dbReference type="ChEBI" id="CHEBI:132124"/>
    </reaction>
</comment>
<evidence type="ECO:0000256" key="11">
    <source>
        <dbReference type="HAMAP-Rule" id="MF_01394"/>
    </source>
</evidence>
<keyword evidence="8 11" id="KW-1133">Transmembrane helix</keyword>
<evidence type="ECO:0000256" key="9">
    <source>
        <dbReference type="ARBA" id="ARBA00023027"/>
    </source>
</evidence>
<dbReference type="Proteomes" id="UP000784286">
    <property type="component" value="Unassembled WGS sequence"/>
</dbReference>